<keyword evidence="3" id="KW-1185">Reference proteome</keyword>
<dbReference type="InParanoid" id="L8FU50"/>
<dbReference type="HOGENOM" id="CLU_2224354_0_0_1"/>
<proteinExistence type="predicted"/>
<keyword evidence="1" id="KW-0732">Signal</keyword>
<gene>
    <name evidence="2" type="ORF">GMDG_06797</name>
</gene>
<feature type="chain" id="PRO_5003989211" description="Secreted protein" evidence="1">
    <location>
        <begin position="20"/>
        <end position="106"/>
    </location>
</feature>
<reference evidence="3" key="1">
    <citation type="submission" date="2010-09" db="EMBL/GenBank/DDBJ databases">
        <title>The genome sequence of Geomyces destructans 20631-21.</title>
        <authorList>
            <consortium name="The Broad Institute Genome Sequencing Platform"/>
            <person name="Cuomo C.A."/>
            <person name="Blehert D.S."/>
            <person name="Lorch J.M."/>
            <person name="Young S.K."/>
            <person name="Zeng Q."/>
            <person name="Gargeya S."/>
            <person name="Fitzgerald M."/>
            <person name="Haas B."/>
            <person name="Abouelleil A."/>
            <person name="Alvarado L."/>
            <person name="Arachchi H.M."/>
            <person name="Berlin A."/>
            <person name="Brown A."/>
            <person name="Chapman S.B."/>
            <person name="Chen Z."/>
            <person name="Dunbar C."/>
            <person name="Freedman E."/>
            <person name="Gearin G."/>
            <person name="Gellesch M."/>
            <person name="Goldberg J."/>
            <person name="Griggs A."/>
            <person name="Gujja S."/>
            <person name="Heiman D."/>
            <person name="Howarth C."/>
            <person name="Larson L."/>
            <person name="Lui A."/>
            <person name="MacDonald P.J.P."/>
            <person name="Montmayeur A."/>
            <person name="Murphy C."/>
            <person name="Neiman D."/>
            <person name="Pearson M."/>
            <person name="Priest M."/>
            <person name="Roberts A."/>
            <person name="Saif S."/>
            <person name="Shea T."/>
            <person name="Shenoy N."/>
            <person name="Sisk P."/>
            <person name="Stolte C."/>
            <person name="Sykes S."/>
            <person name="Wortman J."/>
            <person name="Nusbaum C."/>
            <person name="Birren B."/>
        </authorList>
    </citation>
    <scope>NUCLEOTIDE SEQUENCE [LARGE SCALE GENOMIC DNA]</scope>
    <source>
        <strain evidence="3">ATCC MYA-4855 / 20631-21</strain>
    </source>
</reference>
<evidence type="ECO:0000313" key="3">
    <source>
        <dbReference type="Proteomes" id="UP000011064"/>
    </source>
</evidence>
<protein>
    <recommendedName>
        <fullName evidence="4">Secreted protein</fullName>
    </recommendedName>
</protein>
<name>L8FU50_PSED2</name>
<sequence>MPVAAAVCCCCCMMAVCGGVSVWTGGGRSAALGLGERVQRCSDAAVRRCGGAAARRSYPEKRQRGRFELGGYAVFLLIGDPLLPCGRSRCTVQRGIGDGCAFSRVT</sequence>
<accession>L8FU50</accession>
<dbReference type="AlphaFoldDB" id="L8FU50"/>
<evidence type="ECO:0008006" key="4">
    <source>
        <dbReference type="Google" id="ProtNLM"/>
    </source>
</evidence>
<evidence type="ECO:0000313" key="2">
    <source>
        <dbReference type="EMBL" id="ELR04495.1"/>
    </source>
</evidence>
<dbReference type="VEuPathDB" id="FungiDB:GMDG_06797"/>
<feature type="signal peptide" evidence="1">
    <location>
        <begin position="1"/>
        <end position="19"/>
    </location>
</feature>
<organism evidence="2 3">
    <name type="scientific">Pseudogymnoascus destructans (strain ATCC MYA-4855 / 20631-21)</name>
    <name type="common">Bat white-nose syndrome fungus</name>
    <name type="synonym">Geomyces destructans</name>
    <dbReference type="NCBI Taxonomy" id="658429"/>
    <lineage>
        <taxon>Eukaryota</taxon>
        <taxon>Fungi</taxon>
        <taxon>Dikarya</taxon>
        <taxon>Ascomycota</taxon>
        <taxon>Pezizomycotina</taxon>
        <taxon>Leotiomycetes</taxon>
        <taxon>Thelebolales</taxon>
        <taxon>Thelebolaceae</taxon>
        <taxon>Pseudogymnoascus</taxon>
    </lineage>
</organism>
<dbReference type="Proteomes" id="UP000011064">
    <property type="component" value="Unassembled WGS sequence"/>
</dbReference>
<evidence type="ECO:0000256" key="1">
    <source>
        <dbReference type="SAM" id="SignalP"/>
    </source>
</evidence>
<dbReference type="EMBL" id="GL573350">
    <property type="protein sequence ID" value="ELR04495.1"/>
    <property type="molecule type" value="Genomic_DNA"/>
</dbReference>